<gene>
    <name evidence="8" type="primary">queE</name>
    <name evidence="10" type="ORF">F9B74_00615</name>
</gene>
<comment type="caution">
    <text evidence="8">Lacks conserved residue(s) required for the propagation of feature annotation.</text>
</comment>
<feature type="binding site" evidence="8">
    <location>
        <position position="42"/>
    </location>
    <ligand>
        <name>[4Fe-4S] cluster</name>
        <dbReference type="ChEBI" id="CHEBI:49883"/>
        <note>4Fe-4S-S-AdoMet</note>
    </ligand>
</feature>
<feature type="binding site" evidence="8">
    <location>
        <begin position="116"/>
        <end position="118"/>
    </location>
    <ligand>
        <name>S-adenosyl-L-methionine</name>
        <dbReference type="ChEBI" id="CHEBI:59789"/>
    </ligand>
</feature>
<evidence type="ECO:0000256" key="1">
    <source>
        <dbReference type="ARBA" id="ARBA00022485"/>
    </source>
</evidence>
<feature type="binding site" evidence="8">
    <location>
        <begin position="41"/>
        <end position="43"/>
    </location>
    <ligand>
        <name>S-adenosyl-L-methionine</name>
        <dbReference type="ChEBI" id="CHEBI:59789"/>
    </ligand>
</feature>
<evidence type="ECO:0000256" key="7">
    <source>
        <dbReference type="ARBA" id="ARBA00023239"/>
    </source>
</evidence>
<comment type="subunit">
    <text evidence="8">Homodimer.</text>
</comment>
<evidence type="ECO:0000256" key="6">
    <source>
        <dbReference type="ARBA" id="ARBA00023014"/>
    </source>
</evidence>
<dbReference type="InterPro" id="IPR024924">
    <property type="entry name" value="7-CO-7-deazaguanine_synth-like"/>
</dbReference>
<feature type="binding site" evidence="8">
    <location>
        <begin position="16"/>
        <end position="18"/>
    </location>
    <ligand>
        <name>substrate</name>
    </ligand>
</feature>
<dbReference type="GO" id="GO:0000287">
    <property type="term" value="F:magnesium ion binding"/>
    <property type="evidence" value="ECO:0007669"/>
    <property type="project" value="UniProtKB-UniRule"/>
</dbReference>
<keyword evidence="6 8" id="KW-0411">Iron-sulfur</keyword>
<comment type="catalytic activity">
    <reaction evidence="8">
        <text>6-carboxy-5,6,7,8-tetrahydropterin + H(+) = 7-carboxy-7-carbaguanine + NH4(+)</text>
        <dbReference type="Rhea" id="RHEA:27974"/>
        <dbReference type="ChEBI" id="CHEBI:15378"/>
        <dbReference type="ChEBI" id="CHEBI:28938"/>
        <dbReference type="ChEBI" id="CHEBI:61032"/>
        <dbReference type="ChEBI" id="CHEBI:61036"/>
        <dbReference type="EC" id="4.3.99.3"/>
    </reaction>
</comment>
<evidence type="ECO:0000256" key="4">
    <source>
        <dbReference type="ARBA" id="ARBA00022842"/>
    </source>
</evidence>
<keyword evidence="4 8" id="KW-0460">Magnesium</keyword>
<name>A0A6L9Y4V8_9BURK</name>
<feature type="binding site" evidence="8">
    <location>
        <position position="74"/>
    </location>
    <ligand>
        <name>S-adenosyl-L-methionine</name>
        <dbReference type="ChEBI" id="CHEBI:59789"/>
    </ligand>
</feature>
<keyword evidence="8" id="KW-0671">Queuosine biosynthesis</keyword>
<dbReference type="SUPFAM" id="SSF102114">
    <property type="entry name" value="Radical SAM enzymes"/>
    <property type="match status" value="1"/>
</dbReference>
<dbReference type="HAMAP" id="MF_00917">
    <property type="entry name" value="QueE"/>
    <property type="match status" value="1"/>
</dbReference>
<dbReference type="GO" id="GO:0016840">
    <property type="term" value="F:carbon-nitrogen lyase activity"/>
    <property type="evidence" value="ECO:0007669"/>
    <property type="project" value="UniProtKB-UniRule"/>
</dbReference>
<accession>A0A6L9Y4V8</accession>
<dbReference type="PIRSF" id="PIRSF000370">
    <property type="entry name" value="QueE"/>
    <property type="match status" value="1"/>
</dbReference>
<evidence type="ECO:0000256" key="3">
    <source>
        <dbReference type="ARBA" id="ARBA00022723"/>
    </source>
</evidence>
<dbReference type="InterPro" id="IPR013785">
    <property type="entry name" value="Aldolase_TIM"/>
</dbReference>
<proteinExistence type="inferred from homology"/>
<dbReference type="EC" id="4.3.99.3" evidence="8"/>
<dbReference type="EMBL" id="JAAGYR010000001">
    <property type="protein sequence ID" value="NEN74834.1"/>
    <property type="molecule type" value="Genomic_DNA"/>
</dbReference>
<organism evidence="10 11">
    <name type="scientific">Pelistega ratti</name>
    <dbReference type="NCBI Taxonomy" id="2652177"/>
    <lineage>
        <taxon>Bacteria</taxon>
        <taxon>Pseudomonadati</taxon>
        <taxon>Pseudomonadota</taxon>
        <taxon>Betaproteobacteria</taxon>
        <taxon>Burkholderiales</taxon>
        <taxon>Alcaligenaceae</taxon>
        <taxon>Pelistega</taxon>
    </lineage>
</organism>
<feature type="binding site" evidence="8">
    <location>
        <position position="44"/>
    </location>
    <ligand>
        <name>Mg(2+)</name>
        <dbReference type="ChEBI" id="CHEBI:18420"/>
    </ligand>
</feature>
<dbReference type="GO" id="GO:0008616">
    <property type="term" value="P:tRNA queuosine(34) biosynthetic process"/>
    <property type="evidence" value="ECO:0007669"/>
    <property type="project" value="UniProtKB-UniRule"/>
</dbReference>
<keyword evidence="3 8" id="KW-0479">Metal-binding</keyword>
<dbReference type="PANTHER" id="PTHR42836:SF1">
    <property type="entry name" value="7-CARBOXY-7-DEAZAGUANINE SYNTHASE"/>
    <property type="match status" value="1"/>
</dbReference>
<dbReference type="SFLD" id="SFLDS00029">
    <property type="entry name" value="Radical_SAM"/>
    <property type="match status" value="1"/>
</dbReference>
<comment type="pathway">
    <text evidence="8">Purine metabolism; 7-cyano-7-deazaguanine biosynthesis.</text>
</comment>
<comment type="similarity">
    <text evidence="8">Belongs to the radical SAM superfamily. 7-carboxy-7-deazaguanine synthase family.</text>
</comment>
<feature type="binding site" evidence="8">
    <location>
        <position position="35"/>
    </location>
    <ligand>
        <name>[4Fe-4S] cluster</name>
        <dbReference type="ChEBI" id="CHEBI:49883"/>
        <note>4Fe-4S-S-AdoMet</note>
    </ligand>
</feature>
<comment type="cofactor">
    <cofactor evidence="8">
        <name>S-adenosyl-L-methionine</name>
        <dbReference type="ChEBI" id="CHEBI:59789"/>
    </cofactor>
    <text evidence="8">Binds 1 S-adenosyl-L-methionine per subunit.</text>
</comment>
<comment type="cofactor">
    <cofactor evidence="8">
        <name>[4Fe-4S] cluster</name>
        <dbReference type="ChEBI" id="CHEBI:49883"/>
    </cofactor>
    <text evidence="8">Binds 1 [4Fe-4S] cluster. The cluster is coordinated with 3 cysteines and an exchangeable S-adenosyl-L-methionine.</text>
</comment>
<feature type="domain" description="Radical SAM core" evidence="9">
    <location>
        <begin position="22"/>
        <end position="245"/>
    </location>
</feature>
<evidence type="ECO:0000259" key="9">
    <source>
        <dbReference type="PROSITE" id="PS51918"/>
    </source>
</evidence>
<comment type="caution">
    <text evidence="10">The sequence shown here is derived from an EMBL/GenBank/DDBJ whole genome shotgun (WGS) entry which is preliminary data.</text>
</comment>
<feature type="binding site" evidence="8">
    <location>
        <position position="72"/>
    </location>
    <ligand>
        <name>substrate</name>
    </ligand>
</feature>
<dbReference type="CDD" id="cd01335">
    <property type="entry name" value="Radical_SAM"/>
    <property type="match status" value="1"/>
</dbReference>
<dbReference type="PROSITE" id="PS51918">
    <property type="entry name" value="RADICAL_SAM"/>
    <property type="match status" value="1"/>
</dbReference>
<sequence length="245" mass="27807">MTSSPSFRIVEIFESLQGEGHNTGMPAIFIRLGRCSLACSWCDTDYLRYQHMSIDDIFQAIATYTAKNIIITGGEPSIHPHLEMLLSALKVKGYFLCIESNALHTISPLIDYIAVSPKYCYEERYEKDCIAQADEVRIVVDIFKIGQPVTTEKKVSSQYEPPLAPEQIQLAQARFIAWCQNMANKIHAKHYFLSPLEEGGQMNILQTIALIGQLNARNEEEKHAKETIKPHWQLSLQTHKLANIQ</sequence>
<protein>
    <recommendedName>
        <fullName evidence="8">7-carboxy-7-deazaguanine synthase</fullName>
        <shortName evidence="8">CDG synthase</shortName>
        <ecNumber evidence="8">4.3.99.3</ecNumber>
    </recommendedName>
    <alternativeName>
        <fullName evidence="8">Queuosine biosynthesis protein QueE</fullName>
    </alternativeName>
</protein>
<evidence type="ECO:0000313" key="10">
    <source>
        <dbReference type="EMBL" id="NEN74834.1"/>
    </source>
</evidence>
<evidence type="ECO:0000256" key="2">
    <source>
        <dbReference type="ARBA" id="ARBA00022691"/>
    </source>
</evidence>
<evidence type="ECO:0000313" key="11">
    <source>
        <dbReference type="Proteomes" id="UP000477651"/>
    </source>
</evidence>
<feature type="binding site" evidence="8">
    <location>
        <position position="39"/>
    </location>
    <ligand>
        <name>[4Fe-4S] cluster</name>
        <dbReference type="ChEBI" id="CHEBI:49883"/>
        <note>4Fe-4S-S-AdoMet</note>
    </ligand>
</feature>
<keyword evidence="2 8" id="KW-0949">S-adenosyl-L-methionine</keyword>
<dbReference type="InterPro" id="IPR058240">
    <property type="entry name" value="rSAM_sf"/>
</dbReference>
<dbReference type="UniPathway" id="UPA00391"/>
<keyword evidence="7 8" id="KW-0456">Lyase</keyword>
<reference evidence="10 11" key="1">
    <citation type="submission" date="2020-02" db="EMBL/GenBank/DDBJ databases">
        <title>Pelistega sp. NLN82 were isolated from wild rodents of the Hainan Island.</title>
        <authorList>
            <person name="Niu N."/>
            <person name="Zhou J."/>
        </authorList>
    </citation>
    <scope>NUCLEOTIDE SEQUENCE [LARGE SCALE GENOMIC DNA]</scope>
    <source>
        <strain evidence="10 11">NLN82</strain>
    </source>
</reference>
<dbReference type="PANTHER" id="PTHR42836">
    <property type="entry name" value="7-CARBOXY-7-DEAZAGUANINE SYNTHASE"/>
    <property type="match status" value="1"/>
</dbReference>
<keyword evidence="5 8" id="KW-0408">Iron</keyword>
<comment type="function">
    <text evidence="8">Catalyzes the complex heterocyclic radical-mediated conversion of 6-carboxy-5,6,7,8-tetrahydropterin (CPH4) to 7-carboxy-7-deazaguanine (CDG), a step common to the biosynthetic pathways of all 7-deazapurine-containing compounds.</text>
</comment>
<keyword evidence="11" id="KW-1185">Reference proteome</keyword>
<feature type="binding site" evidence="8">
    <location>
        <position position="31"/>
    </location>
    <ligand>
        <name>substrate</name>
    </ligand>
</feature>
<dbReference type="GO" id="GO:0051539">
    <property type="term" value="F:4 iron, 4 sulfur cluster binding"/>
    <property type="evidence" value="ECO:0007669"/>
    <property type="project" value="UniProtKB-UniRule"/>
</dbReference>
<evidence type="ECO:0000256" key="8">
    <source>
        <dbReference type="HAMAP-Rule" id="MF_00917"/>
    </source>
</evidence>
<dbReference type="Pfam" id="PF04055">
    <property type="entry name" value="Radical_SAM"/>
    <property type="match status" value="1"/>
</dbReference>
<evidence type="ECO:0000256" key="5">
    <source>
        <dbReference type="ARBA" id="ARBA00023004"/>
    </source>
</evidence>
<dbReference type="GO" id="GO:1904047">
    <property type="term" value="F:S-adenosyl-L-methionine binding"/>
    <property type="evidence" value="ECO:0007669"/>
    <property type="project" value="UniProtKB-UniRule"/>
</dbReference>
<dbReference type="Proteomes" id="UP000477651">
    <property type="component" value="Unassembled WGS sequence"/>
</dbReference>
<comment type="cofactor">
    <cofactor evidence="8">
        <name>Mg(2+)</name>
        <dbReference type="ChEBI" id="CHEBI:18420"/>
    </cofactor>
</comment>
<dbReference type="Gene3D" id="3.20.20.70">
    <property type="entry name" value="Aldolase class I"/>
    <property type="match status" value="1"/>
</dbReference>
<dbReference type="InterPro" id="IPR007197">
    <property type="entry name" value="rSAM"/>
</dbReference>
<dbReference type="AlphaFoldDB" id="A0A6L9Y4V8"/>
<keyword evidence="1 8" id="KW-0004">4Fe-4S</keyword>